<gene>
    <name evidence="2" type="ORF">ACE11A_15335</name>
</gene>
<evidence type="ECO:0000256" key="1">
    <source>
        <dbReference type="SAM" id="MobiDB-lite"/>
    </source>
</evidence>
<dbReference type="Proteomes" id="UP001577267">
    <property type="component" value="Unassembled WGS sequence"/>
</dbReference>
<reference evidence="2 3" key="1">
    <citation type="submission" date="2024-09" db="EMBL/GenBank/DDBJ databases">
        <title>Draft genome sequence of multifaceted antimicrobials producing Streptomyces sp. strain FH1.</title>
        <authorList>
            <person name="Hassan F."/>
            <person name="Ali H."/>
            <person name="Hassan N."/>
            <person name="Nawaz A."/>
        </authorList>
    </citation>
    <scope>NUCLEOTIDE SEQUENCE [LARGE SCALE GENOMIC DNA]</scope>
    <source>
        <strain evidence="2 3">FH1</strain>
    </source>
</reference>
<comment type="caution">
    <text evidence="2">The sequence shown here is derived from an EMBL/GenBank/DDBJ whole genome shotgun (WGS) entry which is preliminary data.</text>
</comment>
<accession>A0ABV4ZP11</accession>
<evidence type="ECO:0000313" key="2">
    <source>
        <dbReference type="EMBL" id="MFB4195724.1"/>
    </source>
</evidence>
<organism evidence="2 3">
    <name type="scientific">Streptomyces carpaticus</name>
    <dbReference type="NCBI Taxonomy" id="285558"/>
    <lineage>
        <taxon>Bacteria</taxon>
        <taxon>Bacillati</taxon>
        <taxon>Actinomycetota</taxon>
        <taxon>Actinomycetes</taxon>
        <taxon>Kitasatosporales</taxon>
        <taxon>Streptomycetaceae</taxon>
        <taxon>Streptomyces</taxon>
    </lineage>
</organism>
<dbReference type="RefSeq" id="WP_375063665.1">
    <property type="nucleotide sequence ID" value="NZ_JBHGBT010000013.1"/>
</dbReference>
<dbReference type="EMBL" id="JBHGBT010000013">
    <property type="protein sequence ID" value="MFB4195724.1"/>
    <property type="molecule type" value="Genomic_DNA"/>
</dbReference>
<sequence>MSATEESGSRSGYDSGCAYDSDREDSSGSSGDAVAADDDYGR</sequence>
<evidence type="ECO:0000313" key="3">
    <source>
        <dbReference type="Proteomes" id="UP001577267"/>
    </source>
</evidence>
<feature type="region of interest" description="Disordered" evidence="1">
    <location>
        <begin position="1"/>
        <end position="42"/>
    </location>
</feature>
<keyword evidence="3" id="KW-1185">Reference proteome</keyword>
<feature type="compositionally biased region" description="Polar residues" evidence="1">
    <location>
        <begin position="1"/>
        <end position="12"/>
    </location>
</feature>
<proteinExistence type="predicted"/>
<name>A0ABV4ZP11_9ACTN</name>
<protein>
    <submittedName>
        <fullName evidence="2">Uncharacterized protein</fullName>
    </submittedName>
</protein>